<dbReference type="Proteomes" id="UP000323876">
    <property type="component" value="Unassembled WGS sequence"/>
</dbReference>
<reference evidence="1 2" key="1">
    <citation type="submission" date="2019-09" db="EMBL/GenBank/DDBJ databases">
        <authorList>
            <person name="Wang X."/>
        </authorList>
    </citation>
    <scope>NUCLEOTIDE SEQUENCE [LARGE SCALE GENOMIC DNA]</scope>
    <source>
        <strain evidence="1 2">CICC 11023</strain>
    </source>
</reference>
<proteinExistence type="predicted"/>
<organism evidence="1 2">
    <name type="scientific">Nocardia colli</name>
    <dbReference type="NCBI Taxonomy" id="2545717"/>
    <lineage>
        <taxon>Bacteria</taxon>
        <taxon>Bacillati</taxon>
        <taxon>Actinomycetota</taxon>
        <taxon>Actinomycetes</taxon>
        <taxon>Mycobacteriales</taxon>
        <taxon>Nocardiaceae</taxon>
        <taxon>Nocardia</taxon>
    </lineage>
</organism>
<protein>
    <submittedName>
        <fullName evidence="1">Uncharacterized protein</fullName>
    </submittedName>
</protein>
<dbReference type="EMBL" id="VXLC01000003">
    <property type="protein sequence ID" value="KAA8888790.1"/>
    <property type="molecule type" value="Genomic_DNA"/>
</dbReference>
<accession>A0A5N0EIZ0</accession>
<gene>
    <name evidence="1" type="ORF">F3087_07175</name>
</gene>
<evidence type="ECO:0000313" key="1">
    <source>
        <dbReference type="EMBL" id="KAA8888790.1"/>
    </source>
</evidence>
<dbReference type="OrthoDB" id="9553695at2"/>
<keyword evidence="2" id="KW-1185">Reference proteome</keyword>
<sequence length="247" mass="26856">MGVYRCTLEQFHIDNTRSRHEDTDTVQFGLRAGDRSFGSRSFDAGDVNNGDHGVGLTFTTVIADPATPVAFSYQIYNGELDELPKDLAATNDQSITAAIDAMRRSAAEPDGAVEYPAGSGLDGSGIGFLDFSWLNVIKDIYRLGQFLFPNCDGFVAAGTVGKNKTAWDRAIDVAGGTTYRQTIRYPGYDSRAGCGSNSDYTVTWSITRSRANGPSLRNFLRENNLTLAPGLRSLTPGEPLTLRHLMH</sequence>
<evidence type="ECO:0000313" key="2">
    <source>
        <dbReference type="Proteomes" id="UP000323876"/>
    </source>
</evidence>
<dbReference type="AlphaFoldDB" id="A0A5N0EIZ0"/>
<dbReference type="RefSeq" id="WP_150401065.1">
    <property type="nucleotide sequence ID" value="NZ_VXLC01000003.1"/>
</dbReference>
<name>A0A5N0EIZ0_9NOCA</name>
<comment type="caution">
    <text evidence="1">The sequence shown here is derived from an EMBL/GenBank/DDBJ whole genome shotgun (WGS) entry which is preliminary data.</text>
</comment>